<dbReference type="OrthoDB" id="273614at2"/>
<reference evidence="4 5" key="1">
    <citation type="submission" date="2019-02" db="EMBL/GenBank/DDBJ databases">
        <title>Draft genome sequence of Amycolatopsis sp. 8-3EHSu isolated from roots of Suaeda maritima.</title>
        <authorList>
            <person name="Duangmal K."/>
            <person name="Chantavorakit T."/>
        </authorList>
    </citation>
    <scope>NUCLEOTIDE SEQUENCE [LARGE SCALE GENOMIC DNA]</scope>
    <source>
        <strain evidence="4 5">8-3EHSu</strain>
    </source>
</reference>
<organism evidence="4 5">
    <name type="scientific">Amycolatopsis suaedae</name>
    <dbReference type="NCBI Taxonomy" id="2510978"/>
    <lineage>
        <taxon>Bacteria</taxon>
        <taxon>Bacillati</taxon>
        <taxon>Actinomycetota</taxon>
        <taxon>Actinomycetes</taxon>
        <taxon>Pseudonocardiales</taxon>
        <taxon>Pseudonocardiaceae</taxon>
        <taxon>Amycolatopsis</taxon>
    </lineage>
</organism>
<keyword evidence="1 4" id="KW-0808">Transferase</keyword>
<dbReference type="InterPro" id="IPR016181">
    <property type="entry name" value="Acyl_CoA_acyltransferase"/>
</dbReference>
<dbReference type="Proteomes" id="UP000292003">
    <property type="component" value="Unassembled WGS sequence"/>
</dbReference>
<dbReference type="Gene3D" id="3.40.630.30">
    <property type="match status" value="1"/>
</dbReference>
<dbReference type="CDD" id="cd04301">
    <property type="entry name" value="NAT_SF"/>
    <property type="match status" value="1"/>
</dbReference>
<dbReference type="GO" id="GO:0016747">
    <property type="term" value="F:acyltransferase activity, transferring groups other than amino-acyl groups"/>
    <property type="evidence" value="ECO:0007669"/>
    <property type="project" value="InterPro"/>
</dbReference>
<evidence type="ECO:0000313" key="4">
    <source>
        <dbReference type="EMBL" id="RZQ64521.1"/>
    </source>
</evidence>
<dbReference type="AlphaFoldDB" id="A0A4Q7J9S5"/>
<dbReference type="InterPro" id="IPR000182">
    <property type="entry name" value="GNAT_dom"/>
</dbReference>
<evidence type="ECO:0000313" key="5">
    <source>
        <dbReference type="Proteomes" id="UP000292003"/>
    </source>
</evidence>
<protein>
    <submittedName>
        <fullName evidence="4">GNAT family N-acetyltransferase</fullName>
    </submittedName>
</protein>
<dbReference type="Pfam" id="PF00583">
    <property type="entry name" value="Acetyltransf_1"/>
    <property type="match status" value="1"/>
</dbReference>
<keyword evidence="2" id="KW-0012">Acyltransferase</keyword>
<accession>A0A4Q7J9S5</accession>
<evidence type="ECO:0000259" key="3">
    <source>
        <dbReference type="PROSITE" id="PS51186"/>
    </source>
</evidence>
<feature type="domain" description="N-acetyltransferase" evidence="3">
    <location>
        <begin position="4"/>
        <end position="164"/>
    </location>
</feature>
<dbReference type="SUPFAM" id="SSF55729">
    <property type="entry name" value="Acyl-CoA N-acyltransferases (Nat)"/>
    <property type="match status" value="1"/>
</dbReference>
<evidence type="ECO:0000256" key="1">
    <source>
        <dbReference type="ARBA" id="ARBA00022679"/>
    </source>
</evidence>
<dbReference type="RefSeq" id="WP_130474320.1">
    <property type="nucleotide sequence ID" value="NZ_SFCC01000003.1"/>
</dbReference>
<comment type="caution">
    <text evidence="4">The sequence shown here is derived from an EMBL/GenBank/DDBJ whole genome shotgun (WGS) entry which is preliminary data.</text>
</comment>
<keyword evidence="5" id="KW-1185">Reference proteome</keyword>
<gene>
    <name evidence="4" type="ORF">EWH70_06260</name>
</gene>
<dbReference type="PANTHER" id="PTHR43877">
    <property type="entry name" value="AMINOALKYLPHOSPHONATE N-ACETYLTRANSFERASE-RELATED-RELATED"/>
    <property type="match status" value="1"/>
</dbReference>
<sequence length="164" mass="18131">MSDVTVRKALPEEIAEVGRITEAAYQADGLLDDDPTYAAHLADAAPRAAEADLLVAVDGDGRVLGSVTVMWRGGRFTEIAREGELEFRMLSVAPEARGRGVGETLARAVLAHARQEGYERVVMSSRVEMTTAHRLYQRLGFRRLPERDWQPKPGIQLLAFELDL</sequence>
<dbReference type="PANTHER" id="PTHR43877:SF2">
    <property type="entry name" value="AMINOALKYLPHOSPHONATE N-ACETYLTRANSFERASE-RELATED"/>
    <property type="match status" value="1"/>
</dbReference>
<dbReference type="EMBL" id="SFCC01000003">
    <property type="protein sequence ID" value="RZQ64521.1"/>
    <property type="molecule type" value="Genomic_DNA"/>
</dbReference>
<dbReference type="InterPro" id="IPR050832">
    <property type="entry name" value="Bact_Acetyltransf"/>
</dbReference>
<dbReference type="PROSITE" id="PS51186">
    <property type="entry name" value="GNAT"/>
    <property type="match status" value="1"/>
</dbReference>
<evidence type="ECO:0000256" key="2">
    <source>
        <dbReference type="ARBA" id="ARBA00023315"/>
    </source>
</evidence>
<name>A0A4Q7J9S5_9PSEU</name>
<proteinExistence type="predicted"/>